<organism evidence="1">
    <name type="scientific">marine sediment metagenome</name>
    <dbReference type="NCBI Taxonomy" id="412755"/>
    <lineage>
        <taxon>unclassified sequences</taxon>
        <taxon>metagenomes</taxon>
        <taxon>ecological metagenomes</taxon>
    </lineage>
</organism>
<protein>
    <submittedName>
        <fullName evidence="1">Uncharacterized protein</fullName>
    </submittedName>
</protein>
<evidence type="ECO:0000313" key="1">
    <source>
        <dbReference type="EMBL" id="KKL08508.1"/>
    </source>
</evidence>
<accession>A0A0F9D8U1</accession>
<reference evidence="1" key="1">
    <citation type="journal article" date="2015" name="Nature">
        <title>Complex archaea that bridge the gap between prokaryotes and eukaryotes.</title>
        <authorList>
            <person name="Spang A."/>
            <person name="Saw J.H."/>
            <person name="Jorgensen S.L."/>
            <person name="Zaremba-Niedzwiedzka K."/>
            <person name="Martijn J."/>
            <person name="Lind A.E."/>
            <person name="van Eijk R."/>
            <person name="Schleper C."/>
            <person name="Guy L."/>
            <person name="Ettema T.J."/>
        </authorList>
    </citation>
    <scope>NUCLEOTIDE SEQUENCE</scope>
</reference>
<dbReference type="AlphaFoldDB" id="A0A0F9D8U1"/>
<dbReference type="EMBL" id="LAZR01042852">
    <property type="protein sequence ID" value="KKL08508.1"/>
    <property type="molecule type" value="Genomic_DNA"/>
</dbReference>
<proteinExistence type="predicted"/>
<gene>
    <name evidence="1" type="ORF">LCGC14_2575180</name>
</gene>
<sequence length="59" mass="6947">MHGEYIAATEELAVELEREPTSEEIDDRMADREAKRIDDIYAQRREAKMRMGVPERIPK</sequence>
<comment type="caution">
    <text evidence="1">The sequence shown here is derived from an EMBL/GenBank/DDBJ whole genome shotgun (WGS) entry which is preliminary data.</text>
</comment>
<name>A0A0F9D8U1_9ZZZZ</name>